<accession>A0A1I4U041</accession>
<dbReference type="RefSeq" id="WP_092000611.1">
    <property type="nucleotide sequence ID" value="NZ_FOUR01000002.1"/>
</dbReference>
<organism evidence="1 2">
    <name type="scientific">Marinobacter pelagius</name>
    <dbReference type="NCBI Taxonomy" id="379482"/>
    <lineage>
        <taxon>Bacteria</taxon>
        <taxon>Pseudomonadati</taxon>
        <taxon>Pseudomonadota</taxon>
        <taxon>Gammaproteobacteria</taxon>
        <taxon>Pseudomonadales</taxon>
        <taxon>Marinobacteraceae</taxon>
        <taxon>Marinobacter</taxon>
    </lineage>
</organism>
<dbReference type="Proteomes" id="UP000199339">
    <property type="component" value="Unassembled WGS sequence"/>
</dbReference>
<dbReference type="OrthoDB" id="547265at2"/>
<gene>
    <name evidence="1" type="ORF">SAMN04487961_1372</name>
</gene>
<keyword evidence="2" id="KW-1185">Reference proteome</keyword>
<sequence length="393" mass="45253">MSEKVVFLHIGLDKTGSTAIQQSCALLSEELLGYGYYWIPTKQVHHGFVSRAVKQGDKQVLNDLRRTISTSDAKCHLLSFEGFYRYGHRHIETLLSAFKGFSVQVIIYLRQRPDKMSSGLGQRLKFEGGANPALVKDLYQKQDYHSIFKPEVFDYLSIVKRWEDGLANFENSRVHIGIYEKESLRRGDLLVDFYTKIGFKDSEIDHLLSRYEAKRSGEGQVNPSLSLAAQDMMALCSMLTNDIVKLRKVKALIQESDNKEEKNQSRVPEEFLREMDERFKADDEALAKKYFMRDQLFLGETKFRHAEASEKTFFHIGNHLLSNADQFEDLSDNKSGLDSYVETLRRSALLLEKMDLNQALGLMKLAAEIRPNGPFIRGKIREYQEKIAQNINR</sequence>
<protein>
    <submittedName>
        <fullName evidence="1">Uncharacterized protein</fullName>
    </submittedName>
</protein>
<dbReference type="AlphaFoldDB" id="A0A1I4U041"/>
<evidence type="ECO:0000313" key="2">
    <source>
        <dbReference type="Proteomes" id="UP000199339"/>
    </source>
</evidence>
<proteinExistence type="predicted"/>
<name>A0A1I4U041_9GAMM</name>
<reference evidence="2" key="1">
    <citation type="submission" date="2016-10" db="EMBL/GenBank/DDBJ databases">
        <authorList>
            <person name="Varghese N."/>
            <person name="Submissions S."/>
        </authorList>
    </citation>
    <scope>NUCLEOTIDE SEQUENCE [LARGE SCALE GENOMIC DNA]</scope>
    <source>
        <strain evidence="2">CGMCC 1.6775</strain>
    </source>
</reference>
<evidence type="ECO:0000313" key="1">
    <source>
        <dbReference type="EMBL" id="SFM82200.1"/>
    </source>
</evidence>
<dbReference type="EMBL" id="FOUR01000002">
    <property type="protein sequence ID" value="SFM82200.1"/>
    <property type="molecule type" value="Genomic_DNA"/>
</dbReference>